<feature type="compositionally biased region" description="Polar residues" evidence="1">
    <location>
        <begin position="33"/>
        <end position="42"/>
    </location>
</feature>
<dbReference type="InterPro" id="IPR050373">
    <property type="entry name" value="Fibrinogen_C-term_domain"/>
</dbReference>
<dbReference type="PROSITE" id="PS51406">
    <property type="entry name" value="FIBRINOGEN_C_2"/>
    <property type="match status" value="1"/>
</dbReference>
<name>A0A3R7PL32_PENVA</name>
<dbReference type="EMBL" id="QCYY01001790">
    <property type="protein sequence ID" value="ROT75294.1"/>
    <property type="molecule type" value="Genomic_DNA"/>
</dbReference>
<dbReference type="STRING" id="6689.A0A3R7PL32"/>
<organism evidence="3 4">
    <name type="scientific">Penaeus vannamei</name>
    <name type="common">Whiteleg shrimp</name>
    <name type="synonym">Litopenaeus vannamei</name>
    <dbReference type="NCBI Taxonomy" id="6689"/>
    <lineage>
        <taxon>Eukaryota</taxon>
        <taxon>Metazoa</taxon>
        <taxon>Ecdysozoa</taxon>
        <taxon>Arthropoda</taxon>
        <taxon>Crustacea</taxon>
        <taxon>Multicrustacea</taxon>
        <taxon>Malacostraca</taxon>
        <taxon>Eumalacostraca</taxon>
        <taxon>Eucarida</taxon>
        <taxon>Decapoda</taxon>
        <taxon>Dendrobranchiata</taxon>
        <taxon>Penaeoidea</taxon>
        <taxon>Penaeidae</taxon>
        <taxon>Penaeus</taxon>
    </lineage>
</organism>
<evidence type="ECO:0000256" key="1">
    <source>
        <dbReference type="SAM" id="MobiDB-lite"/>
    </source>
</evidence>
<accession>A0A3R7PL32</accession>
<feature type="domain" description="Fibrinogen C-terminal" evidence="2">
    <location>
        <begin position="306"/>
        <end position="434"/>
    </location>
</feature>
<dbReference type="AlphaFoldDB" id="A0A3R7PL32"/>
<feature type="compositionally biased region" description="Polar residues" evidence="1">
    <location>
        <begin position="62"/>
        <end position="122"/>
    </location>
</feature>
<dbReference type="NCBIfam" id="NF040941">
    <property type="entry name" value="GGGWT_bact"/>
    <property type="match status" value="1"/>
</dbReference>
<evidence type="ECO:0000313" key="3">
    <source>
        <dbReference type="EMBL" id="ROT75294.1"/>
    </source>
</evidence>
<gene>
    <name evidence="3" type="ORF">C7M84_006171</name>
</gene>
<dbReference type="SUPFAM" id="SSF56496">
    <property type="entry name" value="Fibrinogen C-terminal domain-like"/>
    <property type="match status" value="1"/>
</dbReference>
<sequence>MISIGSAQGAAIHAEDGSSLDFSKTDLQGNCCSDVRVTTSPDPSKPVSEEELILDSQRLPETPQQSTSAVHSDAGSTPGNTPTVDVTPKRFQSSESSSLQIQAKETTETSLHPQLVLTSTSRKASDDILQGAPTDNEAFGRVSPEVIRKGLQAASVDASRTRLYEPSEKTSQNPLQLKPYGDLQPTSSGVYQSSQNASDEHLHSLSHFVSQEPLMSESALRTVAHALPYNTTQVTSDDASQMVSDGSSVATSGTSHTSLDVTSNVALGISQVVAGNISQDTTGNVSQATTEGDLRMASESIYPVEYFPMIEPKNCLEALAVGYNVSGVYTIRPYDCCPERRVKVFCDMATEGGGWTVIQRRDQYPTQENFYRTWKEYVSGFGDLTQEFWLGLEHIHALSNQSVYEARFDLGDFEGQTRFAKYDIFTVGSADRFYHHLLGLFNENLVKGLAHKDSCLGISPYLSTRTFLSPLPGLPSDLISNLLKAPSVWNAYRLNWNELTDAAT</sequence>
<feature type="region of interest" description="Disordered" evidence="1">
    <location>
        <begin position="158"/>
        <end position="198"/>
    </location>
</feature>
<protein>
    <submittedName>
        <fullName evidence="3">Ficolin-1</fullName>
    </submittedName>
</protein>
<dbReference type="Proteomes" id="UP000283509">
    <property type="component" value="Unassembled WGS sequence"/>
</dbReference>
<dbReference type="InterPro" id="IPR014716">
    <property type="entry name" value="Fibrinogen_a/b/g_C_1"/>
</dbReference>
<dbReference type="PANTHER" id="PTHR19143:SF327">
    <property type="entry name" value="FI21813P1-RELATED"/>
    <property type="match status" value="1"/>
</dbReference>
<dbReference type="GO" id="GO:0005615">
    <property type="term" value="C:extracellular space"/>
    <property type="evidence" value="ECO:0007669"/>
    <property type="project" value="TreeGrafter"/>
</dbReference>
<dbReference type="Pfam" id="PF00147">
    <property type="entry name" value="Fibrinogen_C"/>
    <property type="match status" value="1"/>
</dbReference>
<dbReference type="InterPro" id="IPR002181">
    <property type="entry name" value="Fibrinogen_a/b/g_C_dom"/>
</dbReference>
<dbReference type="SMART" id="SM00186">
    <property type="entry name" value="FBG"/>
    <property type="match status" value="1"/>
</dbReference>
<dbReference type="PANTHER" id="PTHR19143">
    <property type="entry name" value="FIBRINOGEN/TENASCIN/ANGIOPOEITIN"/>
    <property type="match status" value="1"/>
</dbReference>
<comment type="caution">
    <text evidence="3">The sequence shown here is derived from an EMBL/GenBank/DDBJ whole genome shotgun (WGS) entry which is preliminary data.</text>
</comment>
<dbReference type="InterPro" id="IPR036056">
    <property type="entry name" value="Fibrinogen-like_C"/>
</dbReference>
<feature type="compositionally biased region" description="Basic and acidic residues" evidence="1">
    <location>
        <begin position="159"/>
        <end position="168"/>
    </location>
</feature>
<feature type="region of interest" description="Disordered" evidence="1">
    <location>
        <begin position="33"/>
        <end position="143"/>
    </location>
</feature>
<evidence type="ECO:0000313" key="4">
    <source>
        <dbReference type="Proteomes" id="UP000283509"/>
    </source>
</evidence>
<keyword evidence="4" id="KW-1185">Reference proteome</keyword>
<evidence type="ECO:0000259" key="2">
    <source>
        <dbReference type="PROSITE" id="PS51406"/>
    </source>
</evidence>
<proteinExistence type="predicted"/>
<dbReference type="OrthoDB" id="6345539at2759"/>
<feature type="compositionally biased region" description="Polar residues" evidence="1">
    <location>
        <begin position="184"/>
        <end position="197"/>
    </location>
</feature>
<dbReference type="Gene3D" id="3.90.215.10">
    <property type="entry name" value="Gamma Fibrinogen, chain A, domain 1"/>
    <property type="match status" value="1"/>
</dbReference>
<reference evidence="3 4" key="1">
    <citation type="submission" date="2018-04" db="EMBL/GenBank/DDBJ databases">
        <authorList>
            <person name="Zhang X."/>
            <person name="Yuan J."/>
            <person name="Li F."/>
            <person name="Xiang J."/>
        </authorList>
    </citation>
    <scope>NUCLEOTIDE SEQUENCE [LARGE SCALE GENOMIC DNA]</scope>
    <source>
        <tissue evidence="3">Muscle</tissue>
    </source>
</reference>
<reference evidence="3 4" key="2">
    <citation type="submission" date="2019-01" db="EMBL/GenBank/DDBJ databases">
        <title>The decoding of complex shrimp genome reveals the adaptation for benthos swimmer, frequently molting mechanism and breeding impact on genome.</title>
        <authorList>
            <person name="Sun Y."/>
            <person name="Gao Y."/>
            <person name="Yu Y."/>
        </authorList>
    </citation>
    <scope>NUCLEOTIDE SEQUENCE [LARGE SCALE GENOMIC DNA]</scope>
    <source>
        <tissue evidence="3">Muscle</tissue>
    </source>
</reference>